<name>A0A429XW26_9BACI</name>
<dbReference type="Proteomes" id="UP000287156">
    <property type="component" value="Unassembled WGS sequence"/>
</dbReference>
<reference evidence="1" key="1">
    <citation type="submission" date="2018-12" db="EMBL/GenBank/DDBJ databases">
        <authorList>
            <person name="Sun L."/>
            <person name="Chen Z."/>
        </authorList>
    </citation>
    <scope>NUCLEOTIDE SEQUENCE [LARGE SCALE GENOMIC DNA]</scope>
    <source>
        <strain evidence="1">3-2-2</strain>
    </source>
</reference>
<evidence type="ECO:0000313" key="1">
    <source>
        <dbReference type="EMBL" id="RST72560.1"/>
    </source>
</evidence>
<keyword evidence="2" id="KW-1185">Reference proteome</keyword>
<proteinExistence type="predicted"/>
<dbReference type="EMBL" id="QYTV02000008">
    <property type="protein sequence ID" value="RST72560.1"/>
    <property type="molecule type" value="Genomic_DNA"/>
</dbReference>
<dbReference type="RefSeq" id="WP_126051768.1">
    <property type="nucleotide sequence ID" value="NZ_QYTV02000008.1"/>
</dbReference>
<dbReference type="AlphaFoldDB" id="A0A429XW26"/>
<organism evidence="1 2">
    <name type="scientific">Siminovitchia acidinfaciens</name>
    <dbReference type="NCBI Taxonomy" id="2321395"/>
    <lineage>
        <taxon>Bacteria</taxon>
        <taxon>Bacillati</taxon>
        <taxon>Bacillota</taxon>
        <taxon>Bacilli</taxon>
        <taxon>Bacillales</taxon>
        <taxon>Bacillaceae</taxon>
        <taxon>Siminovitchia</taxon>
    </lineage>
</organism>
<accession>A0A429XW26</accession>
<protein>
    <submittedName>
        <fullName evidence="1">Uncharacterized protein</fullName>
    </submittedName>
</protein>
<evidence type="ECO:0000313" key="2">
    <source>
        <dbReference type="Proteomes" id="UP000287156"/>
    </source>
</evidence>
<gene>
    <name evidence="1" type="ORF">D4T97_016015</name>
</gene>
<sequence>MTNRKAPTKYVNQYPLYMKGYQNVQMVEEFLQDIQTNQPRIIVDASSNDKWTPPINLAKRKVWEESPDASIYILWRKRTVYMIV</sequence>
<comment type="caution">
    <text evidence="1">The sequence shown here is derived from an EMBL/GenBank/DDBJ whole genome shotgun (WGS) entry which is preliminary data.</text>
</comment>